<gene>
    <name evidence="2" type="ORF">AB1Y20_006384</name>
</gene>
<evidence type="ECO:0000256" key="1">
    <source>
        <dbReference type="SAM" id="SignalP"/>
    </source>
</evidence>
<sequence>MRSCREPPPPLLLLLLLLPHTLTLDVRARTAPLGLASPLPPRRAPPPRAFEGEVAAEIRVSAPQALAFAAYDDVERMPEWAPLLERVRFLDRAARRSEWSVRLPAALFSLAVRCGFGSLVCWQAVHAVEAPRVLAWRSLSGFENEGEVRFEPEGGDGAATRVSLKMVYRLPDFTAPVVQNALVRRFMHFTVRRAMERFRDVVEREAAAAVDERAAAEAEAEATHV</sequence>
<dbReference type="PANTHER" id="PTHR33824:SF7">
    <property type="entry name" value="POLYKETIDE CYCLASE_DEHYDRASE AND LIPID TRANSPORT SUPERFAMILY PROTEIN"/>
    <property type="match status" value="1"/>
</dbReference>
<dbReference type="Pfam" id="PF10604">
    <property type="entry name" value="Polyketide_cyc2"/>
    <property type="match status" value="1"/>
</dbReference>
<dbReference type="PANTHER" id="PTHR33824">
    <property type="entry name" value="POLYKETIDE CYCLASE/DEHYDRASE AND LIPID TRANSPORT SUPERFAMILY PROTEIN"/>
    <property type="match status" value="1"/>
</dbReference>
<dbReference type="InterPro" id="IPR019587">
    <property type="entry name" value="Polyketide_cyclase/dehydratase"/>
</dbReference>
<keyword evidence="1" id="KW-0732">Signal</keyword>
<dbReference type="SUPFAM" id="SSF55961">
    <property type="entry name" value="Bet v1-like"/>
    <property type="match status" value="1"/>
</dbReference>
<name>A0AB34J3Y2_PRYPA</name>
<dbReference type="Proteomes" id="UP001515480">
    <property type="component" value="Unassembled WGS sequence"/>
</dbReference>
<dbReference type="AlphaFoldDB" id="A0AB34J3Y2"/>
<evidence type="ECO:0000313" key="3">
    <source>
        <dbReference type="Proteomes" id="UP001515480"/>
    </source>
</evidence>
<dbReference type="Gene3D" id="3.30.530.20">
    <property type="match status" value="1"/>
</dbReference>
<feature type="chain" id="PRO_5044334151" description="Coenzyme Q-binding protein COQ10 START domain-containing protein" evidence="1">
    <location>
        <begin position="24"/>
        <end position="225"/>
    </location>
</feature>
<feature type="signal peptide" evidence="1">
    <location>
        <begin position="1"/>
        <end position="23"/>
    </location>
</feature>
<dbReference type="InterPro" id="IPR047137">
    <property type="entry name" value="ORF3"/>
</dbReference>
<accession>A0AB34J3Y2</accession>
<evidence type="ECO:0000313" key="2">
    <source>
        <dbReference type="EMBL" id="KAL1511590.1"/>
    </source>
</evidence>
<evidence type="ECO:0008006" key="4">
    <source>
        <dbReference type="Google" id="ProtNLM"/>
    </source>
</evidence>
<dbReference type="EMBL" id="JBGBPQ010000014">
    <property type="protein sequence ID" value="KAL1511590.1"/>
    <property type="molecule type" value="Genomic_DNA"/>
</dbReference>
<organism evidence="2 3">
    <name type="scientific">Prymnesium parvum</name>
    <name type="common">Toxic golden alga</name>
    <dbReference type="NCBI Taxonomy" id="97485"/>
    <lineage>
        <taxon>Eukaryota</taxon>
        <taxon>Haptista</taxon>
        <taxon>Haptophyta</taxon>
        <taxon>Prymnesiophyceae</taxon>
        <taxon>Prymnesiales</taxon>
        <taxon>Prymnesiaceae</taxon>
        <taxon>Prymnesium</taxon>
    </lineage>
</organism>
<keyword evidence="3" id="KW-1185">Reference proteome</keyword>
<reference evidence="2 3" key="1">
    <citation type="journal article" date="2024" name="Science">
        <title>Giant polyketide synthase enzymes in the biosynthesis of giant marine polyether toxins.</title>
        <authorList>
            <person name="Fallon T.R."/>
            <person name="Shende V.V."/>
            <person name="Wierzbicki I.H."/>
            <person name="Pendleton A.L."/>
            <person name="Watervoot N.F."/>
            <person name="Auber R.P."/>
            <person name="Gonzalez D.J."/>
            <person name="Wisecaver J.H."/>
            <person name="Moore B.S."/>
        </authorList>
    </citation>
    <scope>NUCLEOTIDE SEQUENCE [LARGE SCALE GENOMIC DNA]</scope>
    <source>
        <strain evidence="2 3">12B1</strain>
    </source>
</reference>
<protein>
    <recommendedName>
        <fullName evidence="4">Coenzyme Q-binding protein COQ10 START domain-containing protein</fullName>
    </recommendedName>
</protein>
<proteinExistence type="predicted"/>
<comment type="caution">
    <text evidence="2">The sequence shown here is derived from an EMBL/GenBank/DDBJ whole genome shotgun (WGS) entry which is preliminary data.</text>
</comment>
<dbReference type="InterPro" id="IPR023393">
    <property type="entry name" value="START-like_dom_sf"/>
</dbReference>